<proteinExistence type="predicted"/>
<accession>A0ABQ5ZXF0</accession>
<organism evidence="1 2">
    <name type="scientific">Marinospirillum insulare</name>
    <dbReference type="NCBI Taxonomy" id="217169"/>
    <lineage>
        <taxon>Bacteria</taxon>
        <taxon>Pseudomonadati</taxon>
        <taxon>Pseudomonadota</taxon>
        <taxon>Gammaproteobacteria</taxon>
        <taxon>Oceanospirillales</taxon>
        <taxon>Oceanospirillaceae</taxon>
        <taxon>Marinospirillum</taxon>
    </lineage>
</organism>
<name>A0ABQ5ZXF0_9GAMM</name>
<dbReference type="Proteomes" id="UP001156682">
    <property type="component" value="Unassembled WGS sequence"/>
</dbReference>
<keyword evidence="2" id="KW-1185">Reference proteome</keyword>
<evidence type="ECO:0000313" key="2">
    <source>
        <dbReference type="Proteomes" id="UP001156682"/>
    </source>
</evidence>
<gene>
    <name evidence="1" type="ORF">GCM10007878_11220</name>
</gene>
<dbReference type="RefSeq" id="WP_027850006.1">
    <property type="nucleotide sequence ID" value="NZ_BSOR01000016.1"/>
</dbReference>
<sequence length="93" mass="10303">MNSRPRLQGVTPEGERIDLPDLAEIEIIWDEGIPATILVSPDYLEGNSLSIEVGSEEDDQHQVEEYGVLVLRPGSCNVLDIEVETHSMQATDQ</sequence>
<dbReference type="EMBL" id="BSOR01000016">
    <property type="protein sequence ID" value="GLR63687.1"/>
    <property type="molecule type" value="Genomic_DNA"/>
</dbReference>
<evidence type="ECO:0000313" key="1">
    <source>
        <dbReference type="EMBL" id="GLR63687.1"/>
    </source>
</evidence>
<comment type="caution">
    <text evidence="1">The sequence shown here is derived from an EMBL/GenBank/DDBJ whole genome shotgun (WGS) entry which is preliminary data.</text>
</comment>
<reference evidence="2" key="1">
    <citation type="journal article" date="2019" name="Int. J. Syst. Evol. Microbiol.">
        <title>The Global Catalogue of Microorganisms (GCM) 10K type strain sequencing project: providing services to taxonomists for standard genome sequencing and annotation.</title>
        <authorList>
            <consortium name="The Broad Institute Genomics Platform"/>
            <consortium name="The Broad Institute Genome Sequencing Center for Infectious Disease"/>
            <person name="Wu L."/>
            <person name="Ma J."/>
        </authorList>
    </citation>
    <scope>NUCLEOTIDE SEQUENCE [LARGE SCALE GENOMIC DNA]</scope>
    <source>
        <strain evidence="2">NBRC 100033</strain>
    </source>
</reference>
<protein>
    <submittedName>
        <fullName evidence="1">Uncharacterized protein</fullName>
    </submittedName>
</protein>